<name>A0ABW0BDC4_9ACTN</name>
<feature type="region of interest" description="Disordered" evidence="1">
    <location>
        <begin position="1"/>
        <end position="36"/>
    </location>
</feature>
<comment type="caution">
    <text evidence="2">The sequence shown here is derived from an EMBL/GenBank/DDBJ whole genome shotgun (WGS) entry which is preliminary data.</text>
</comment>
<evidence type="ECO:0000313" key="3">
    <source>
        <dbReference type="Proteomes" id="UP001596087"/>
    </source>
</evidence>
<dbReference type="EMBL" id="JBHSKD010000002">
    <property type="protein sequence ID" value="MFC5175249.1"/>
    <property type="molecule type" value="Genomic_DNA"/>
</dbReference>
<accession>A0ABW0BDC4</accession>
<protein>
    <submittedName>
        <fullName evidence="2">Iron chaperone</fullName>
    </submittedName>
</protein>
<sequence length="148" mass="16219">MAEKATQESFTEEERAAMKERAAELKAAGKRGTGAKKAEADLKDCLDKIAEMPEADRVIAEKLHEIVTTHTPELLPKTWYGMPAYARDGKAVVFFKPAAKFKVRYAEVGFNEPAQLDDGDMWPTAYAVVAMNDAVAKKLTTLVKKAAG</sequence>
<evidence type="ECO:0000256" key="1">
    <source>
        <dbReference type="SAM" id="MobiDB-lite"/>
    </source>
</evidence>
<dbReference type="SUPFAM" id="SSF159888">
    <property type="entry name" value="YdhG-like"/>
    <property type="match status" value="1"/>
</dbReference>
<evidence type="ECO:0000313" key="2">
    <source>
        <dbReference type="EMBL" id="MFC5175249.1"/>
    </source>
</evidence>
<dbReference type="Proteomes" id="UP001596087">
    <property type="component" value="Unassembled WGS sequence"/>
</dbReference>
<organism evidence="2 3">
    <name type="scientific">Nocardioides taihuensis</name>
    <dbReference type="NCBI Taxonomy" id="1835606"/>
    <lineage>
        <taxon>Bacteria</taxon>
        <taxon>Bacillati</taxon>
        <taxon>Actinomycetota</taxon>
        <taxon>Actinomycetes</taxon>
        <taxon>Propionibacteriales</taxon>
        <taxon>Nocardioidaceae</taxon>
        <taxon>Nocardioides</taxon>
    </lineage>
</organism>
<feature type="compositionally biased region" description="Basic and acidic residues" evidence="1">
    <location>
        <begin position="1"/>
        <end position="24"/>
    </location>
</feature>
<reference evidence="3" key="1">
    <citation type="journal article" date="2019" name="Int. J. Syst. Evol. Microbiol.">
        <title>The Global Catalogue of Microorganisms (GCM) 10K type strain sequencing project: providing services to taxonomists for standard genome sequencing and annotation.</title>
        <authorList>
            <consortium name="The Broad Institute Genomics Platform"/>
            <consortium name="The Broad Institute Genome Sequencing Center for Infectious Disease"/>
            <person name="Wu L."/>
            <person name="Ma J."/>
        </authorList>
    </citation>
    <scope>NUCLEOTIDE SEQUENCE [LARGE SCALE GENOMIC DNA]</scope>
    <source>
        <strain evidence="3">DFY41</strain>
    </source>
</reference>
<gene>
    <name evidence="2" type="ORF">ACFPGP_01115</name>
</gene>
<dbReference type="Gene3D" id="3.90.1150.200">
    <property type="match status" value="1"/>
</dbReference>
<keyword evidence="3" id="KW-1185">Reference proteome</keyword>
<dbReference type="RefSeq" id="WP_378585710.1">
    <property type="nucleotide sequence ID" value="NZ_JBHSKD010000002.1"/>
</dbReference>
<proteinExistence type="predicted"/>